<gene>
    <name evidence="2" type="ORF">GSTENG00012892001</name>
</gene>
<evidence type="ECO:0000313" key="2">
    <source>
        <dbReference type="EMBL" id="CAF96020.1"/>
    </source>
</evidence>
<proteinExistence type="predicted"/>
<sequence>GFDWSLHFKWESAVARAESPSHRPGPANQDSHHCRRALCDRQVLVQSPRQIRHRHGHLGRGELRDLLPRVAVRRQSGDPPLQPSGSRVQEEAPVRFPGGQRQHLHQEHAAHSGGVDGRLQPLLLLRSSGGAGKVLRRCTRAAGTPGEAQVQILQVVPGKRLPGTQVRVCVCVCV</sequence>
<name>Q4STL2_TETNG</name>
<reference evidence="2" key="1">
    <citation type="journal article" date="2004" name="Nature">
        <title>Genome duplication in the teleost fish Tetraodon nigroviridis reveals the early vertebrate proto-karyotype.</title>
        <authorList>
            <person name="Jaillon O."/>
            <person name="Aury J.-M."/>
            <person name="Brunet F."/>
            <person name="Petit J.-L."/>
            <person name="Stange-Thomann N."/>
            <person name="Mauceli E."/>
            <person name="Bouneau L."/>
            <person name="Fischer C."/>
            <person name="Ozouf-Costaz C."/>
            <person name="Bernot A."/>
            <person name="Nicaud S."/>
            <person name="Jaffe D."/>
            <person name="Fisher S."/>
            <person name="Lutfalla G."/>
            <person name="Dossat C."/>
            <person name="Segurens B."/>
            <person name="Dasilva C."/>
            <person name="Salanoubat M."/>
            <person name="Levy M."/>
            <person name="Boudet N."/>
            <person name="Castellano S."/>
            <person name="Anthouard V."/>
            <person name="Jubin C."/>
            <person name="Castelli V."/>
            <person name="Katinka M."/>
            <person name="Vacherie B."/>
            <person name="Biemont C."/>
            <person name="Skalli Z."/>
            <person name="Cattolico L."/>
            <person name="Poulain J."/>
            <person name="De Berardinis V."/>
            <person name="Cruaud C."/>
            <person name="Duprat S."/>
            <person name="Brottier P."/>
            <person name="Coutanceau J.-P."/>
            <person name="Gouzy J."/>
            <person name="Parra G."/>
            <person name="Lardier G."/>
            <person name="Chapple C."/>
            <person name="McKernan K.J."/>
            <person name="McEwan P."/>
            <person name="Bosak S."/>
            <person name="Kellis M."/>
            <person name="Volff J.-N."/>
            <person name="Guigo R."/>
            <person name="Zody M.C."/>
            <person name="Mesirov J."/>
            <person name="Lindblad-Toh K."/>
            <person name="Birren B."/>
            <person name="Nusbaum C."/>
            <person name="Kahn D."/>
            <person name="Robinson-Rechavi M."/>
            <person name="Laudet V."/>
            <person name="Schachter V."/>
            <person name="Quetier F."/>
            <person name="Saurin W."/>
            <person name="Scarpelli C."/>
            <person name="Wincker P."/>
            <person name="Lander E.S."/>
            <person name="Weissenbach J."/>
            <person name="Roest Crollius H."/>
        </authorList>
    </citation>
    <scope>NUCLEOTIDE SEQUENCE [LARGE SCALE GENOMIC DNA]</scope>
</reference>
<dbReference type="KEGG" id="tng:GSTEN00012892G001"/>
<organism evidence="2">
    <name type="scientific">Tetraodon nigroviridis</name>
    <name type="common">Spotted green pufferfish</name>
    <name type="synonym">Chelonodon nigroviridis</name>
    <dbReference type="NCBI Taxonomy" id="99883"/>
    <lineage>
        <taxon>Eukaryota</taxon>
        <taxon>Metazoa</taxon>
        <taxon>Chordata</taxon>
        <taxon>Craniata</taxon>
        <taxon>Vertebrata</taxon>
        <taxon>Euteleostomi</taxon>
        <taxon>Actinopterygii</taxon>
        <taxon>Neopterygii</taxon>
        <taxon>Teleostei</taxon>
        <taxon>Neoteleostei</taxon>
        <taxon>Acanthomorphata</taxon>
        <taxon>Eupercaria</taxon>
        <taxon>Tetraodontiformes</taxon>
        <taxon>Tetradontoidea</taxon>
        <taxon>Tetraodontidae</taxon>
        <taxon>Tetraodon</taxon>
    </lineage>
</organism>
<protein>
    <submittedName>
        <fullName evidence="2">(spotted green pufferfish) hypothetical protein</fullName>
    </submittedName>
</protein>
<dbReference type="EMBL" id="CAAE01014155">
    <property type="protein sequence ID" value="CAF96020.1"/>
    <property type="molecule type" value="Genomic_DNA"/>
</dbReference>
<reference evidence="2" key="2">
    <citation type="submission" date="2004-02" db="EMBL/GenBank/DDBJ databases">
        <authorList>
            <consortium name="Genoscope"/>
            <consortium name="Whitehead Institute Centre for Genome Research"/>
        </authorList>
    </citation>
    <scope>NUCLEOTIDE SEQUENCE</scope>
</reference>
<comment type="caution">
    <text evidence="2">The sequence shown here is derived from an EMBL/GenBank/DDBJ whole genome shotgun (WGS) entry which is preliminary data.</text>
</comment>
<dbReference type="AlphaFoldDB" id="Q4STL2"/>
<feature type="non-terminal residue" evidence="2">
    <location>
        <position position="174"/>
    </location>
</feature>
<evidence type="ECO:0000256" key="1">
    <source>
        <dbReference type="SAM" id="MobiDB-lite"/>
    </source>
</evidence>
<accession>Q4STL2</accession>
<feature type="region of interest" description="Disordered" evidence="1">
    <location>
        <begin position="74"/>
        <end position="115"/>
    </location>
</feature>